<dbReference type="PROSITE" id="PS50234">
    <property type="entry name" value="VWFA"/>
    <property type="match status" value="1"/>
</dbReference>
<feature type="region of interest" description="Disordered" evidence="1">
    <location>
        <begin position="1071"/>
        <end position="1124"/>
    </location>
</feature>
<name>A0ABM1SQU1_LIMPO</name>
<evidence type="ECO:0000313" key="6">
    <source>
        <dbReference type="RefSeq" id="XP_022245997.1"/>
    </source>
</evidence>
<proteinExistence type="predicted"/>
<evidence type="ECO:0000256" key="2">
    <source>
        <dbReference type="SAM" id="Phobius"/>
    </source>
</evidence>
<dbReference type="InterPro" id="IPR002035">
    <property type="entry name" value="VWF_A"/>
</dbReference>
<dbReference type="CDD" id="cd00198">
    <property type="entry name" value="vWFA"/>
    <property type="match status" value="1"/>
</dbReference>
<protein>
    <submittedName>
        <fullName evidence="6">Epithelial chloride channel protein-like</fullName>
    </submittedName>
</protein>
<keyword evidence="3" id="KW-0732">Signal</keyword>
<sequence length="1124" mass="126093">MFSRQKLCITSLWVFCWTLYISKASLITIQENRYDGIVVALSPYINLTADDPVTIIEQFKNMISKSSRDLFAATDQRAYFGDVTFLIPKSWSLQEGWNETLMVFTTIEKPDREVFQNADIFIEPEGGKFGDGPFTLQHEGCGKPGHHIQITANFLKSINNNQHPDFGDTGKTFVHEWAHYRYGVFDEYGFPNDPLYPMYYGIPGRGEALATDCANIKVQYDNKNKADSFCKPAIDIYTGKAQEDNCFFVSRQQGIENNDVKSSLMSQHFLPKVTHFCDGTTAYNHNVDAPTKHNALCHEKSTSSVIYENQDFANGRNLPEITYLPPTVFNYVQEENLRIVIAFDCSHSMNPPERFNMLISALRRLLRDFPLGSEVGMVYFKEKANVINEMMIIDTNAVETFTQKFPDRPSDNTNACVECGVQKSLELLSANNQSTAGSIIMLVTTSDLTENGTQILKETLTAASVRLFIMLYHKSENVSSSFLNLAHSTMGRLVYVREEMIDDTLSLVNQINLYEAFQHVLQGHSWESLDLPVTILKNIVNGSSHAISINIPVDRTLGQDLKIQISFNKQGYPSIVKDSIILTSPTNRNFSFQSSEFETPFDDFYLFHIPEAEEGLWYLEGTISEEEKHPIVVYVTARQKSGEKPLTLKASLNNGVHQFDPAQVPPPIIFAHIQHGNNPVVGAKVIATIYHPNGQKDSFELLDNGTGDPDITKGDGIYSRYLTTISTAGHYTLTISANSNNGTAKVLYGGSSGVMPKNPNRLRYCCGSFVPEDEATPTGIFMRQVNYGSFYVTSDKTKDIYPPNRIVDFRVMQVDNTNKRVKLKWTSPGNDYDSGQASSYILKYFYEREDAKNRFSDEYIGVLVDNWHIDGEPPKPEICGTEQEVLLNLGEINQDKTLYFGIYAVDEDKNNGSVSNIVSAFFNSSPLPSTVNSSPSTTVITSISTTDWINNGEEGLSTGSIALIVSVIIVVLIIIFVILVVVYMHKRKNEDAVDKFPNPTVNRIENKLSHNSEKEVIDKPYIPVESLISPVNSWPVDVLLSSYNRSKEKQVGKAPVPDKDVIEASSLSSYPSRVSSHYDTPSDFESKPFGNIYQKPISKRQNSLSESSSLQSFRPVQSNYLTEV</sequence>
<dbReference type="SUPFAM" id="SSF53300">
    <property type="entry name" value="vWA-like"/>
    <property type="match status" value="1"/>
</dbReference>
<evidence type="ECO:0000313" key="5">
    <source>
        <dbReference type="Proteomes" id="UP000694941"/>
    </source>
</evidence>
<organism evidence="5 6">
    <name type="scientific">Limulus polyphemus</name>
    <name type="common">Atlantic horseshoe crab</name>
    <dbReference type="NCBI Taxonomy" id="6850"/>
    <lineage>
        <taxon>Eukaryota</taxon>
        <taxon>Metazoa</taxon>
        <taxon>Ecdysozoa</taxon>
        <taxon>Arthropoda</taxon>
        <taxon>Chelicerata</taxon>
        <taxon>Merostomata</taxon>
        <taxon>Xiphosura</taxon>
        <taxon>Limulidae</taxon>
        <taxon>Limulus</taxon>
    </lineage>
</organism>
<evidence type="ECO:0000259" key="4">
    <source>
        <dbReference type="PROSITE" id="PS50234"/>
    </source>
</evidence>
<dbReference type="InterPro" id="IPR036465">
    <property type="entry name" value="vWFA_dom_sf"/>
</dbReference>
<dbReference type="Pfam" id="PF08434">
    <property type="entry name" value="CLCA"/>
    <property type="match status" value="1"/>
</dbReference>
<evidence type="ECO:0000256" key="1">
    <source>
        <dbReference type="SAM" id="MobiDB-lite"/>
    </source>
</evidence>
<dbReference type="PANTHER" id="PTHR10579">
    <property type="entry name" value="CALCIUM-ACTIVATED CHLORIDE CHANNEL REGULATOR"/>
    <property type="match status" value="1"/>
</dbReference>
<feature type="domain" description="VWFA" evidence="4">
    <location>
        <begin position="338"/>
        <end position="517"/>
    </location>
</feature>
<reference evidence="6" key="1">
    <citation type="submission" date="2025-08" db="UniProtKB">
        <authorList>
            <consortium name="RefSeq"/>
        </authorList>
    </citation>
    <scope>IDENTIFICATION</scope>
    <source>
        <tissue evidence="6">Muscle</tissue>
    </source>
</reference>
<dbReference type="RefSeq" id="XP_022245997.1">
    <property type="nucleotide sequence ID" value="XM_022390289.1"/>
</dbReference>
<feature type="compositionally biased region" description="Low complexity" evidence="1">
    <location>
        <begin position="1103"/>
        <end position="1112"/>
    </location>
</feature>
<dbReference type="InterPro" id="IPR051266">
    <property type="entry name" value="CLCR"/>
</dbReference>
<accession>A0ABM1SQU1</accession>
<dbReference type="GeneID" id="106462668"/>
<keyword evidence="2" id="KW-1133">Transmembrane helix</keyword>
<keyword evidence="5" id="KW-1185">Reference proteome</keyword>
<evidence type="ECO:0000256" key="3">
    <source>
        <dbReference type="SAM" id="SignalP"/>
    </source>
</evidence>
<dbReference type="Gene3D" id="3.40.50.410">
    <property type="entry name" value="von Willebrand factor, type A domain"/>
    <property type="match status" value="1"/>
</dbReference>
<keyword evidence="2" id="KW-0472">Membrane</keyword>
<keyword evidence="2" id="KW-0812">Transmembrane</keyword>
<feature type="signal peptide" evidence="3">
    <location>
        <begin position="1"/>
        <end position="24"/>
    </location>
</feature>
<dbReference type="PANTHER" id="PTHR10579:SF177">
    <property type="entry name" value="CALCIUM-ACTIVATED CHLORIDE CHANNEL REGULATOR 4-LIKE PROTEIN"/>
    <property type="match status" value="1"/>
</dbReference>
<feature type="compositionally biased region" description="Polar residues" evidence="1">
    <location>
        <begin position="1114"/>
        <end position="1124"/>
    </location>
</feature>
<gene>
    <name evidence="6" type="primary">LOC106462668</name>
</gene>
<dbReference type="InterPro" id="IPR013642">
    <property type="entry name" value="CLCA_N"/>
</dbReference>
<feature type="chain" id="PRO_5045390096" evidence="3">
    <location>
        <begin position="25"/>
        <end position="1124"/>
    </location>
</feature>
<dbReference type="Proteomes" id="UP000694941">
    <property type="component" value="Unplaced"/>
</dbReference>
<feature type="transmembrane region" description="Helical" evidence="2">
    <location>
        <begin position="961"/>
        <end position="983"/>
    </location>
</feature>